<comment type="caution">
    <text evidence="6">The sequence shown here is derived from an EMBL/GenBank/DDBJ whole genome shotgun (WGS) entry which is preliminary data.</text>
</comment>
<keyword evidence="2" id="KW-0646">Protease inhibitor</keyword>
<dbReference type="OrthoDB" id="671595at2759"/>
<dbReference type="CDD" id="cd19941">
    <property type="entry name" value="TIL"/>
    <property type="match status" value="2"/>
</dbReference>
<dbReference type="PANTHER" id="PTHR11461:SF211">
    <property type="entry name" value="GH10112P-RELATED"/>
    <property type="match status" value="1"/>
</dbReference>
<dbReference type="Pfam" id="PF00079">
    <property type="entry name" value="Serpin"/>
    <property type="match status" value="1"/>
</dbReference>
<dbReference type="Gene3D" id="2.30.39.10">
    <property type="entry name" value="Alpha-1-antitrypsin, domain 1"/>
    <property type="match status" value="1"/>
</dbReference>
<dbReference type="InterPro" id="IPR042185">
    <property type="entry name" value="Serpin_sf_2"/>
</dbReference>
<evidence type="ECO:0000313" key="6">
    <source>
        <dbReference type="EMBL" id="CAB3243930.1"/>
    </source>
</evidence>
<name>A0A8S1AGF8_ARCPL</name>
<sequence>MYKSLLTFTVMANLFSSPHGRIKDKNTIMKTLVDAVSARYQAGGDITNKIGPSHVIAKIIEKQIYSDKRSNNSTTLCKGDPNATPGCDKTCIKRCPGNKPNKCTCPTDSCECKEGYVYNPNTFKCTKSDECGDKISKDESTTSCKEDPKAMPGCDKTCIKRCPGNKPNKCTCPTDSCECKEGYVYNPNTFKCTKSDECGDKMSKNSTTSCKGDPNIMPGCNKKCLKRYPGTKSSKKSANRSTPALDSMIQDTCETESLELYLKADLAFTAKILQEITRENYGSNLVVGGSSILYLLGQLQLFAVKGAAKQIQKALDLNNEQVACFLPKFYENITKPQYTIEYDAVTTIIADNNCPFTNKFKRRLQKVFHTEPFQYDFSNPLSARMINDMIAMRTNNNIKNFVTSDVLSSLTNLILVDTQSFGGEWQNKFDSKDTTEMEFHGANSRITKKQTMFQSGKFLYTNNLSLGCKVLKINYKSSEFSMVIFLPHFANGVPGLVKKLSSGENVLEALTNLRKVNVDIYLPRFKVSSASRLKFPVLKANVNRIFNASSAGLQRVASCTTPFVSDILQKIILTVNENGGGNADDDNLDFNNEDSELHSNNNQRIHVFKANQPFVFYLFNKKVVLFAGIYSY</sequence>
<dbReference type="PROSITE" id="PS00284">
    <property type="entry name" value="SERPIN"/>
    <property type="match status" value="1"/>
</dbReference>
<gene>
    <name evidence="6" type="ORF">APLA_LOCUS9696</name>
</gene>
<dbReference type="PANTHER" id="PTHR11461">
    <property type="entry name" value="SERINE PROTEASE INHIBITOR, SERPIN"/>
    <property type="match status" value="1"/>
</dbReference>
<dbReference type="InterPro" id="IPR042178">
    <property type="entry name" value="Serpin_sf_1"/>
</dbReference>
<evidence type="ECO:0000256" key="2">
    <source>
        <dbReference type="ARBA" id="ARBA00022690"/>
    </source>
</evidence>
<organism evidence="6 7">
    <name type="scientific">Arctia plantaginis</name>
    <name type="common">Wood tiger moth</name>
    <name type="synonym">Phalaena plantaginis</name>
    <dbReference type="NCBI Taxonomy" id="874455"/>
    <lineage>
        <taxon>Eukaryota</taxon>
        <taxon>Metazoa</taxon>
        <taxon>Ecdysozoa</taxon>
        <taxon>Arthropoda</taxon>
        <taxon>Hexapoda</taxon>
        <taxon>Insecta</taxon>
        <taxon>Pterygota</taxon>
        <taxon>Neoptera</taxon>
        <taxon>Endopterygota</taxon>
        <taxon>Lepidoptera</taxon>
        <taxon>Glossata</taxon>
        <taxon>Ditrysia</taxon>
        <taxon>Noctuoidea</taxon>
        <taxon>Erebidae</taxon>
        <taxon>Arctiinae</taxon>
        <taxon>Arctia</taxon>
    </lineage>
</organism>
<dbReference type="InterPro" id="IPR023795">
    <property type="entry name" value="Serpin_CS"/>
</dbReference>
<evidence type="ECO:0000256" key="4">
    <source>
        <dbReference type="RuleBase" id="RU000411"/>
    </source>
</evidence>
<feature type="domain" description="Serpin" evidence="5">
    <location>
        <begin position="270"/>
        <end position="632"/>
    </location>
</feature>
<dbReference type="SMART" id="SM00093">
    <property type="entry name" value="SERPIN"/>
    <property type="match status" value="1"/>
</dbReference>
<dbReference type="InterPro" id="IPR000215">
    <property type="entry name" value="Serpin_fam"/>
</dbReference>
<dbReference type="EMBL" id="CADEBC010000519">
    <property type="protein sequence ID" value="CAB3243930.1"/>
    <property type="molecule type" value="Genomic_DNA"/>
</dbReference>
<dbReference type="AlphaFoldDB" id="A0A8S1AGF8"/>
<accession>A0A8S1AGF8</accession>
<keyword evidence="3" id="KW-0722">Serine protease inhibitor</keyword>
<evidence type="ECO:0000313" key="7">
    <source>
        <dbReference type="Proteomes" id="UP000494106"/>
    </source>
</evidence>
<dbReference type="InterPro" id="IPR036186">
    <property type="entry name" value="Serpin_sf"/>
</dbReference>
<dbReference type="GO" id="GO:0004867">
    <property type="term" value="F:serine-type endopeptidase inhibitor activity"/>
    <property type="evidence" value="ECO:0007669"/>
    <property type="project" value="UniProtKB-KW"/>
</dbReference>
<proteinExistence type="inferred from homology"/>
<protein>
    <recommendedName>
        <fullName evidence="5">Serpin domain-containing protein</fullName>
    </recommendedName>
</protein>
<evidence type="ECO:0000256" key="1">
    <source>
        <dbReference type="ARBA" id="ARBA00009500"/>
    </source>
</evidence>
<reference evidence="6 7" key="1">
    <citation type="submission" date="2020-04" db="EMBL/GenBank/DDBJ databases">
        <authorList>
            <person name="Wallbank WR R."/>
            <person name="Pardo Diaz C."/>
            <person name="Kozak K."/>
            <person name="Martin S."/>
            <person name="Jiggins C."/>
            <person name="Moest M."/>
            <person name="Warren A I."/>
            <person name="Byers J.R.P. K."/>
            <person name="Montejo-Kovacevich G."/>
            <person name="Yen C E."/>
        </authorList>
    </citation>
    <scope>NUCLEOTIDE SEQUENCE [LARGE SCALE GENOMIC DNA]</scope>
</reference>
<dbReference type="GO" id="GO:0005615">
    <property type="term" value="C:extracellular space"/>
    <property type="evidence" value="ECO:0007669"/>
    <property type="project" value="InterPro"/>
</dbReference>
<comment type="similarity">
    <text evidence="1 4">Belongs to the serpin family.</text>
</comment>
<evidence type="ECO:0000259" key="5">
    <source>
        <dbReference type="SMART" id="SM00093"/>
    </source>
</evidence>
<dbReference type="Gene3D" id="3.30.497.10">
    <property type="entry name" value="Antithrombin, subunit I, domain 2"/>
    <property type="match status" value="1"/>
</dbReference>
<keyword evidence="7" id="KW-1185">Reference proteome</keyword>
<dbReference type="Proteomes" id="UP000494106">
    <property type="component" value="Unassembled WGS sequence"/>
</dbReference>
<evidence type="ECO:0000256" key="3">
    <source>
        <dbReference type="ARBA" id="ARBA00022900"/>
    </source>
</evidence>
<dbReference type="SUPFAM" id="SSF56574">
    <property type="entry name" value="Serpins"/>
    <property type="match status" value="1"/>
</dbReference>
<dbReference type="InterPro" id="IPR023796">
    <property type="entry name" value="Serpin_dom"/>
</dbReference>